<evidence type="ECO:0000259" key="5">
    <source>
        <dbReference type="PROSITE" id="PS50915"/>
    </source>
</evidence>
<evidence type="ECO:0000256" key="3">
    <source>
        <dbReference type="ARBA" id="ARBA00022737"/>
    </source>
</evidence>
<evidence type="ECO:0000313" key="7">
    <source>
        <dbReference type="Proteomes" id="UP000094313"/>
    </source>
</evidence>
<dbReference type="Pfam" id="PF00030">
    <property type="entry name" value="Crystall"/>
    <property type="match status" value="1"/>
</dbReference>
<feature type="domain" description="Beta/gamma crystallin 'Greek key'" evidence="5">
    <location>
        <begin position="439"/>
        <end position="479"/>
    </location>
</feature>
<organism evidence="6 7">
    <name type="scientific">Pedobacter steynii</name>
    <dbReference type="NCBI Taxonomy" id="430522"/>
    <lineage>
        <taxon>Bacteria</taxon>
        <taxon>Pseudomonadati</taxon>
        <taxon>Bacteroidota</taxon>
        <taxon>Sphingobacteriia</taxon>
        <taxon>Sphingobacteriales</taxon>
        <taxon>Sphingobacteriaceae</taxon>
        <taxon>Pedobacter</taxon>
    </lineage>
</organism>
<gene>
    <name evidence="6" type="ORF">BFS30_26950</name>
</gene>
<dbReference type="InterPro" id="IPR008397">
    <property type="entry name" value="Alginate_lyase_dom"/>
</dbReference>
<dbReference type="Gene3D" id="1.50.10.100">
    <property type="entry name" value="Chondroitin AC/alginate lyase"/>
    <property type="match status" value="1"/>
</dbReference>
<dbReference type="KEGG" id="psty:BFS30_26950"/>
<dbReference type="EMBL" id="CP017141">
    <property type="protein sequence ID" value="AOM80477.1"/>
    <property type="molecule type" value="Genomic_DNA"/>
</dbReference>
<reference evidence="6 7" key="1">
    <citation type="submission" date="2016-08" db="EMBL/GenBank/DDBJ databases">
        <authorList>
            <person name="Seilhamer J.J."/>
        </authorList>
    </citation>
    <scope>NUCLEOTIDE SEQUENCE [LARGE SCALE GENOMIC DNA]</scope>
    <source>
        <strain evidence="6 7">DX4</strain>
    </source>
</reference>
<dbReference type="SMART" id="SM00247">
    <property type="entry name" value="XTALbg"/>
    <property type="match status" value="1"/>
</dbReference>
<keyword evidence="2" id="KW-0732">Signal</keyword>
<dbReference type="Proteomes" id="UP000094313">
    <property type="component" value="Chromosome"/>
</dbReference>
<dbReference type="Gene3D" id="2.60.20.10">
    <property type="entry name" value="Crystallins"/>
    <property type="match status" value="1"/>
</dbReference>
<keyword evidence="7" id="KW-1185">Reference proteome</keyword>
<accession>A0A1D7QP90</accession>
<name>A0A1D7QP90_9SPHI</name>
<dbReference type="InterPro" id="IPR001064">
    <property type="entry name" value="Beta/gamma_crystallin"/>
</dbReference>
<dbReference type="GO" id="GO:0042597">
    <property type="term" value="C:periplasmic space"/>
    <property type="evidence" value="ECO:0007669"/>
    <property type="project" value="InterPro"/>
</dbReference>
<keyword evidence="4" id="KW-0456">Lyase</keyword>
<dbReference type="InterPro" id="IPR008929">
    <property type="entry name" value="Chondroitin_lyas"/>
</dbReference>
<dbReference type="AlphaFoldDB" id="A0A1D7QP90"/>
<proteinExistence type="inferred from homology"/>
<evidence type="ECO:0000256" key="2">
    <source>
        <dbReference type="ARBA" id="ARBA00022729"/>
    </source>
</evidence>
<dbReference type="GO" id="GO:0016829">
    <property type="term" value="F:lyase activity"/>
    <property type="evidence" value="ECO:0007669"/>
    <property type="project" value="UniProtKB-KW"/>
</dbReference>
<dbReference type="InterPro" id="IPR011024">
    <property type="entry name" value="G_crystallin-like"/>
</dbReference>
<dbReference type="OrthoDB" id="1043373at2"/>
<sequence length="480" mass="53368">MKSKIILLVLGSSILAHTSCKKSTLTQDSQLKSNTLLVNQLSPGYSPNLIMTEQGFQDILNDISNTPAALQLISNTVTNPAKAALSVAPSPVSSLTDSQTSAKVKADGDRIYKTALQSFLFQNSDSSGIYRDKARDILLAWVNANNIATTHTPNESIYQGFYEGYSLIRAFIDTDSKTAIDNWFKKKYIVFKNTASRANNWETIRGWLMLNIGYILNDPAYITESKNIIYTHFDKDTRVDGASVDFLGRDAFAYHAYNLAFIGRILRIIAIHNGRIESSGLIYKRVTKWNSEVTGGTIAEQIKFWTPYIVDPANNVHLEFVNTEWAPDKTRSDYNKPYNAAGTYYALDQMVYAMKNQINAIYSIAAPNRTKYNSGLDYYLNSFGFTPEELSGTQVYLYADENYLKLGKALSPGNYTMTQLQALGITNDAISSVGVPDGMKITLYEHNNFTGASISLTKHTPILSAVSFNDKASSIKVEKL</sequence>
<protein>
    <recommendedName>
        <fullName evidence="5">Beta/gamma crystallin 'Greek key' domain-containing protein</fullName>
    </recommendedName>
</protein>
<evidence type="ECO:0000313" key="6">
    <source>
        <dbReference type="EMBL" id="AOM80477.1"/>
    </source>
</evidence>
<dbReference type="Pfam" id="PF05426">
    <property type="entry name" value="Alginate_lyase"/>
    <property type="match status" value="1"/>
</dbReference>
<comment type="similarity">
    <text evidence="1">Belongs to the beta/gamma-crystallin family.</text>
</comment>
<evidence type="ECO:0000256" key="1">
    <source>
        <dbReference type="ARBA" id="ARBA00009646"/>
    </source>
</evidence>
<evidence type="ECO:0000256" key="4">
    <source>
        <dbReference type="ARBA" id="ARBA00023239"/>
    </source>
</evidence>
<dbReference type="RefSeq" id="WP_069382135.1">
    <property type="nucleotide sequence ID" value="NZ_CP017141.1"/>
</dbReference>
<dbReference type="SUPFAM" id="SSF48230">
    <property type="entry name" value="Chondroitin AC/alginate lyase"/>
    <property type="match status" value="1"/>
</dbReference>
<dbReference type="SUPFAM" id="SSF49695">
    <property type="entry name" value="gamma-Crystallin-like"/>
    <property type="match status" value="1"/>
</dbReference>
<dbReference type="PROSITE" id="PS50915">
    <property type="entry name" value="CRYSTALLIN_BETA_GAMMA"/>
    <property type="match status" value="1"/>
</dbReference>
<keyword evidence="3" id="KW-0677">Repeat</keyword>